<feature type="compositionally biased region" description="Low complexity" evidence="1">
    <location>
        <begin position="389"/>
        <end position="402"/>
    </location>
</feature>
<feature type="compositionally biased region" description="Basic and acidic residues" evidence="1">
    <location>
        <begin position="698"/>
        <end position="719"/>
    </location>
</feature>
<dbReference type="PANTHER" id="PTHR48148:SF3">
    <property type="entry name" value="KERATINOCYTE PROLINE-RICH PROTEIN"/>
    <property type="match status" value="1"/>
</dbReference>
<evidence type="ECO:0000313" key="3">
    <source>
        <dbReference type="EMBL" id="KAL2271631.1"/>
    </source>
</evidence>
<dbReference type="GeneID" id="98121758"/>
<dbReference type="PANTHER" id="PTHR48148">
    <property type="entry name" value="KERATINOCYTE PROLINE-RICH PROTEIN"/>
    <property type="match status" value="1"/>
</dbReference>
<dbReference type="InterPro" id="IPR056004">
    <property type="entry name" value="DUF7582"/>
</dbReference>
<evidence type="ECO:0000256" key="1">
    <source>
        <dbReference type="SAM" id="MobiDB-lite"/>
    </source>
</evidence>
<dbReference type="RefSeq" id="XP_070870355.1">
    <property type="nucleotide sequence ID" value="XM_071007114.1"/>
</dbReference>
<reference evidence="3 4" key="1">
    <citation type="journal article" date="2024" name="Commun. Biol.">
        <title>Comparative genomic analysis of thermophilic fungi reveals convergent evolutionary adaptations and gene losses.</title>
        <authorList>
            <person name="Steindorff A.S."/>
            <person name="Aguilar-Pontes M.V."/>
            <person name="Robinson A.J."/>
            <person name="Andreopoulos B."/>
            <person name="LaButti K."/>
            <person name="Kuo A."/>
            <person name="Mondo S."/>
            <person name="Riley R."/>
            <person name="Otillar R."/>
            <person name="Haridas S."/>
            <person name="Lipzen A."/>
            <person name="Grimwood J."/>
            <person name="Schmutz J."/>
            <person name="Clum A."/>
            <person name="Reid I.D."/>
            <person name="Moisan M.C."/>
            <person name="Butler G."/>
            <person name="Nguyen T.T.M."/>
            <person name="Dewar K."/>
            <person name="Conant G."/>
            <person name="Drula E."/>
            <person name="Henrissat B."/>
            <person name="Hansel C."/>
            <person name="Singer S."/>
            <person name="Hutchinson M.I."/>
            <person name="de Vries R.P."/>
            <person name="Natvig D.O."/>
            <person name="Powell A.J."/>
            <person name="Tsang A."/>
            <person name="Grigoriev I.V."/>
        </authorList>
    </citation>
    <scope>NUCLEOTIDE SEQUENCE [LARGE SCALE GENOMIC DNA]</scope>
    <source>
        <strain evidence="3 4">ATCC 22073</strain>
    </source>
</reference>
<comment type="caution">
    <text evidence="3">The sequence shown here is derived from an EMBL/GenBank/DDBJ whole genome shotgun (WGS) entry which is preliminary data.</text>
</comment>
<feature type="compositionally biased region" description="Low complexity" evidence="1">
    <location>
        <begin position="613"/>
        <end position="627"/>
    </location>
</feature>
<gene>
    <name evidence="3" type="ORF">VTJ83DRAFT_1002</name>
</gene>
<feature type="compositionally biased region" description="Pro residues" evidence="1">
    <location>
        <begin position="411"/>
        <end position="436"/>
    </location>
</feature>
<proteinExistence type="predicted"/>
<feature type="compositionally biased region" description="Basic residues" evidence="1">
    <location>
        <begin position="630"/>
        <end position="647"/>
    </location>
</feature>
<keyword evidence="4" id="KW-1185">Reference proteome</keyword>
<feature type="compositionally biased region" description="Gly residues" evidence="1">
    <location>
        <begin position="720"/>
        <end position="730"/>
    </location>
</feature>
<protein>
    <recommendedName>
        <fullName evidence="2">DUF7582 domain-containing protein</fullName>
    </recommendedName>
</protein>
<feature type="compositionally biased region" description="Basic and acidic residues" evidence="1">
    <location>
        <begin position="568"/>
        <end position="585"/>
    </location>
</feature>
<name>A0ABR4DN42_9PEZI</name>
<sequence>MSPSPCLKARISSPLEAGPGPAFSDQLPGHVEEALRYVSKRLERKAQRLTLLVVRRDYQLPTEPLASPTFTPSPRAIPAASLPLRLCTPAPSRLQTLKQLVRPPLFGEGQVRERIVHTPPIDHRRNGTVSPAFSESSALSASTLSSRSAATDPPFLHRARWPGSPATNGSVPVTPATPFTPFTPFTPLSMSSASGRTALSSPVSRFGPALMPARFGIKLVYAHPLSPREEKTLRQAFDKAAKKYHLDSSYWLPEPVLSSALDLPSEVVLKSVRQNEPLFASDHLNLLALDHLYTFRMALQAYAVSKAPHRREEAVHELRRLFLASGRRALRKSALLAAYRRLDPVDDDALADVCDMYERAYGGLEKESGLENDVDPAPAWPLSNGGPGDASAAATQASPGAARRQVVDALPLPPPPPPPPSSSLPHVQPPPRPQPHPHAEPSVPASHDIGALDKEMMSHLDVEDIVLDDNDDDSDLFAFEMWYRNVEKAHLWQDRKQEKQHEQQQPQPQPQPQPRQPQRDVIPVSMVEMHPLRSNPACVVDPPAAATAPPRPETPAPPPPTSATYRGRPWEKKRLVEPDLDEMRRTTPRLRPAPPGRALGLKLQTRFDKPVVSGPAKKPGAAAAREAPSGRKKWKKEQLYHRHHHHQQQQQQQEEEEQGKEDGGEQEEEEEQLTARPHSAIQIPLASLDGAGGSIDHMLLHARGDPSDSRSDSRSDSKSDGGGNGGGGGLFPSAHHDESGERVVVVVEEPASRFSRLSRQSQQSQSQSQHLLHLSWQSGDEPARIGPLTPNAYDDISPITRGEWGLLMMGKGRTVQIETC</sequence>
<evidence type="ECO:0000313" key="4">
    <source>
        <dbReference type="Proteomes" id="UP001600064"/>
    </source>
</evidence>
<feature type="region of interest" description="Disordered" evidence="1">
    <location>
        <begin position="696"/>
        <end position="742"/>
    </location>
</feature>
<dbReference type="Proteomes" id="UP001600064">
    <property type="component" value="Unassembled WGS sequence"/>
</dbReference>
<feature type="compositionally biased region" description="Pro residues" evidence="1">
    <location>
        <begin position="549"/>
        <end position="561"/>
    </location>
</feature>
<feature type="region of interest" description="Disordered" evidence="1">
    <location>
        <begin position="367"/>
        <end position="446"/>
    </location>
</feature>
<feature type="region of interest" description="Disordered" evidence="1">
    <location>
        <begin position="493"/>
        <end position="518"/>
    </location>
</feature>
<dbReference type="Pfam" id="PF24483">
    <property type="entry name" value="DUF7582"/>
    <property type="match status" value="1"/>
</dbReference>
<organism evidence="3 4">
    <name type="scientific">Remersonia thermophila</name>
    <dbReference type="NCBI Taxonomy" id="72144"/>
    <lineage>
        <taxon>Eukaryota</taxon>
        <taxon>Fungi</taxon>
        <taxon>Dikarya</taxon>
        <taxon>Ascomycota</taxon>
        <taxon>Pezizomycotina</taxon>
        <taxon>Sordariomycetes</taxon>
        <taxon>Sordariomycetidae</taxon>
        <taxon>Sordariales</taxon>
        <taxon>Sordariales incertae sedis</taxon>
        <taxon>Remersonia</taxon>
    </lineage>
</organism>
<feature type="domain" description="DUF7582" evidence="2">
    <location>
        <begin position="208"/>
        <end position="362"/>
    </location>
</feature>
<feature type="compositionally biased region" description="Basic and acidic residues" evidence="1">
    <location>
        <begin position="493"/>
        <end position="502"/>
    </location>
</feature>
<accession>A0ABR4DN42</accession>
<feature type="region of interest" description="Disordered" evidence="1">
    <location>
        <begin position="1"/>
        <end position="24"/>
    </location>
</feature>
<evidence type="ECO:0000259" key="2">
    <source>
        <dbReference type="Pfam" id="PF24483"/>
    </source>
</evidence>
<dbReference type="EMBL" id="JAZGUE010000001">
    <property type="protein sequence ID" value="KAL2271631.1"/>
    <property type="molecule type" value="Genomic_DNA"/>
</dbReference>
<feature type="region of interest" description="Disordered" evidence="1">
    <location>
        <begin position="534"/>
        <end position="683"/>
    </location>
</feature>
<feature type="compositionally biased region" description="Acidic residues" evidence="1">
    <location>
        <begin position="653"/>
        <end position="672"/>
    </location>
</feature>